<protein>
    <submittedName>
        <fullName evidence="1">Uncharacterized protein</fullName>
    </submittedName>
</protein>
<comment type="caution">
    <text evidence="1">The sequence shown here is derived from an EMBL/GenBank/DDBJ whole genome shotgun (WGS) entry which is preliminary data.</text>
</comment>
<reference evidence="1 2" key="1">
    <citation type="journal article" date="2019" name="Commun. Biol.">
        <title>The bagworm genome reveals a unique fibroin gene that provides high tensile strength.</title>
        <authorList>
            <person name="Kono N."/>
            <person name="Nakamura H."/>
            <person name="Ohtoshi R."/>
            <person name="Tomita M."/>
            <person name="Numata K."/>
            <person name="Arakawa K."/>
        </authorList>
    </citation>
    <scope>NUCLEOTIDE SEQUENCE [LARGE SCALE GENOMIC DNA]</scope>
</reference>
<evidence type="ECO:0000313" key="2">
    <source>
        <dbReference type="Proteomes" id="UP000299102"/>
    </source>
</evidence>
<gene>
    <name evidence="1" type="ORF">EVAR_48708_1</name>
</gene>
<organism evidence="1 2">
    <name type="scientific">Eumeta variegata</name>
    <name type="common">Bagworm moth</name>
    <name type="synonym">Eumeta japonica</name>
    <dbReference type="NCBI Taxonomy" id="151549"/>
    <lineage>
        <taxon>Eukaryota</taxon>
        <taxon>Metazoa</taxon>
        <taxon>Ecdysozoa</taxon>
        <taxon>Arthropoda</taxon>
        <taxon>Hexapoda</taxon>
        <taxon>Insecta</taxon>
        <taxon>Pterygota</taxon>
        <taxon>Neoptera</taxon>
        <taxon>Endopterygota</taxon>
        <taxon>Lepidoptera</taxon>
        <taxon>Glossata</taxon>
        <taxon>Ditrysia</taxon>
        <taxon>Tineoidea</taxon>
        <taxon>Psychidae</taxon>
        <taxon>Oiketicinae</taxon>
        <taxon>Eumeta</taxon>
    </lineage>
</organism>
<evidence type="ECO:0000313" key="1">
    <source>
        <dbReference type="EMBL" id="GBP60904.1"/>
    </source>
</evidence>
<dbReference type="EMBL" id="BGZK01000799">
    <property type="protein sequence ID" value="GBP60904.1"/>
    <property type="molecule type" value="Genomic_DNA"/>
</dbReference>
<keyword evidence="2" id="KW-1185">Reference proteome</keyword>
<name>A0A4C1XEN7_EUMVA</name>
<sequence length="140" mass="15811">MKQKLATTFNECTPRKPPRRAVRAMTRRARHLLLSARRALIIFSVVKIKNRPPSSTYLKYEANAATRHFFFGDPAPGRDPPDGKRCSSLYDSIDTTFVKINILGIEILRPKLLDADPSSVGWGLLKTLIITEMISSRIDN</sequence>
<dbReference type="AlphaFoldDB" id="A0A4C1XEN7"/>
<dbReference type="Proteomes" id="UP000299102">
    <property type="component" value="Unassembled WGS sequence"/>
</dbReference>
<proteinExistence type="predicted"/>
<accession>A0A4C1XEN7</accession>